<proteinExistence type="predicted"/>
<evidence type="ECO:0000313" key="1">
    <source>
        <dbReference type="EMBL" id="MEM6250658.1"/>
    </source>
</evidence>
<dbReference type="Proteomes" id="UP001489333">
    <property type="component" value="Unassembled WGS sequence"/>
</dbReference>
<accession>A0ABU9UY38</accession>
<comment type="caution">
    <text evidence="1">The sequence shown here is derived from an EMBL/GenBank/DDBJ whole genome shotgun (WGS) entry which is preliminary data.</text>
</comment>
<sequence>MIKRVFLDTQATKAQNERRTPDFVRRLCFMIVEKVLIEHYIDSYSMRCLQSSLAISLILKRFGIKSQVYVGEVCVSQVFSDNNIAPRWNGFWGDDHHVWLVTEFSEIVDLTIKYLHLHPVTEGNSQLQMPAIWWSDISRWPNVIKYLPQGPITVKLPDEEMIDLQAFQVKVSQDLDYFLESNLVQQVVFTPIIHGPESMNELYAKGDLWLVNSAVLQDGWLPYPQRIVERERELMACCEKKI</sequence>
<dbReference type="EMBL" id="JBCHKU010000034">
    <property type="protein sequence ID" value="MEM6250658.1"/>
    <property type="molecule type" value="Genomic_DNA"/>
</dbReference>
<organism evidence="1 2">
    <name type="scientific">Shewanella vaxholmensis</name>
    <dbReference type="NCBI Taxonomy" id="3063535"/>
    <lineage>
        <taxon>Bacteria</taxon>
        <taxon>Pseudomonadati</taxon>
        <taxon>Pseudomonadota</taxon>
        <taxon>Gammaproteobacteria</taxon>
        <taxon>Alteromonadales</taxon>
        <taxon>Shewanellaceae</taxon>
        <taxon>Shewanella</taxon>
    </lineage>
</organism>
<reference evidence="1 2" key="1">
    <citation type="submission" date="2024-04" db="EMBL/GenBank/DDBJ databases">
        <title>Novel Shewanella species isolated from Baltic Sea sediments.</title>
        <authorList>
            <person name="Martin-Rodriguez A.J."/>
            <person name="Fernandez-Juarez V."/>
            <person name="Valeriano V.D."/>
            <person name="Mihindukulasooriya I."/>
            <person name="Ceresnova L."/>
            <person name="Joffre E."/>
            <person name="Jensie-Markopoulos S."/>
            <person name="Moore E.R.B."/>
            <person name="Sjoling A."/>
        </authorList>
    </citation>
    <scope>NUCLEOTIDE SEQUENCE [LARGE SCALE GENOMIC DNA]</scope>
    <source>
        <strain evidence="1 2">VAX-SP0-0CM-1</strain>
    </source>
</reference>
<dbReference type="RefSeq" id="WP_342902384.1">
    <property type="nucleotide sequence ID" value="NZ_JBCHKU010000034.1"/>
</dbReference>
<evidence type="ECO:0000313" key="2">
    <source>
        <dbReference type="Proteomes" id="UP001489333"/>
    </source>
</evidence>
<name>A0ABU9UY38_9GAMM</name>
<gene>
    <name evidence="1" type="ORF">AAGS29_18855</name>
</gene>
<keyword evidence="2" id="KW-1185">Reference proteome</keyword>
<protein>
    <submittedName>
        <fullName evidence="1">Uncharacterized protein</fullName>
    </submittedName>
</protein>